<gene>
    <name evidence="1" type="ORF">GGB84_004442</name>
</gene>
<reference evidence="1" key="2">
    <citation type="submission" date="2020-02" db="EMBL/GenBank/DDBJ databases">
        <authorList>
            <consortium name="NCBI Pathogen Detection Project"/>
        </authorList>
    </citation>
    <scope>NUCLEOTIDE SEQUENCE</scope>
    <source>
        <strain evidence="1">1839</strain>
    </source>
</reference>
<dbReference type="SMART" id="SM00248">
    <property type="entry name" value="ANK"/>
    <property type="match status" value="3"/>
</dbReference>
<name>A0A765T8D9_ECOLX</name>
<dbReference type="InterPro" id="IPR002110">
    <property type="entry name" value="Ankyrin_rpt"/>
</dbReference>
<dbReference type="EMBL" id="DAAYTU010000041">
    <property type="protein sequence ID" value="HAG5772677.1"/>
    <property type="molecule type" value="Genomic_DNA"/>
</dbReference>
<comment type="caution">
    <text evidence="1">The sequence shown here is derived from an EMBL/GenBank/DDBJ whole genome shotgun (WGS) entry which is preliminary data.</text>
</comment>
<reference evidence="1" key="1">
    <citation type="journal article" date="2018" name="Genome Biol.">
        <title>SKESA: strategic k-mer extension for scrupulous assemblies.</title>
        <authorList>
            <person name="Souvorov A."/>
            <person name="Agarwala R."/>
            <person name="Lipman D.J."/>
        </authorList>
    </citation>
    <scope>NUCLEOTIDE SEQUENCE [LARGE SCALE GENOMIC DNA]</scope>
    <source>
        <strain evidence="1">1839</strain>
    </source>
</reference>
<proteinExistence type="predicted"/>
<organism evidence="1">
    <name type="scientific">Escherichia coli</name>
    <dbReference type="NCBI Taxonomy" id="562"/>
    <lineage>
        <taxon>Bacteria</taxon>
        <taxon>Pseudomonadati</taxon>
        <taxon>Pseudomonadota</taxon>
        <taxon>Gammaproteobacteria</taxon>
        <taxon>Enterobacterales</taxon>
        <taxon>Enterobacteriaceae</taxon>
        <taxon>Escherichia</taxon>
    </lineage>
</organism>
<dbReference type="Gene3D" id="1.25.40.20">
    <property type="entry name" value="Ankyrin repeat-containing domain"/>
    <property type="match status" value="1"/>
</dbReference>
<dbReference type="InterPro" id="IPR036770">
    <property type="entry name" value="Ankyrin_rpt-contain_sf"/>
</dbReference>
<dbReference type="Pfam" id="PF12796">
    <property type="entry name" value="Ank_2"/>
    <property type="match status" value="1"/>
</dbReference>
<accession>A0A765T8D9</accession>
<sequence length="198" mass="22138">MIELLIQIECRGVLKLIMLFSIFFIPFLVGCSMVDDVFEKNYSLSSVASFPDDVDELKEIWFFCERCLSDGQCENHGIKQCRDVTIPGRDEALSKAVGRANVEAVYFLVDVAKTDVNGITGKYKETPLIISAYYGTQAHQDIAEFLLLHGADINKISPTIGRNPPGVARWKHNVDFVNFLLKHGAEPAVHMGSIENKK</sequence>
<protein>
    <submittedName>
        <fullName evidence="1">Ankyrin repeat domain-containing protein</fullName>
    </submittedName>
</protein>
<dbReference type="PROSITE" id="PS50088">
    <property type="entry name" value="ANK_REPEAT"/>
    <property type="match status" value="1"/>
</dbReference>
<evidence type="ECO:0000313" key="1">
    <source>
        <dbReference type="EMBL" id="HAG5772677.1"/>
    </source>
</evidence>
<dbReference type="AlphaFoldDB" id="A0A765T8D9"/>
<dbReference type="SUPFAM" id="SSF48403">
    <property type="entry name" value="Ankyrin repeat"/>
    <property type="match status" value="1"/>
</dbReference>